<evidence type="ECO:0000259" key="4">
    <source>
        <dbReference type="Pfam" id="PF12146"/>
    </source>
</evidence>
<dbReference type="InterPro" id="IPR050266">
    <property type="entry name" value="AB_hydrolase_sf"/>
</dbReference>
<evidence type="ECO:0000256" key="2">
    <source>
        <dbReference type="PIRSR" id="PIRSR017388-1"/>
    </source>
</evidence>
<evidence type="ECO:0000256" key="3">
    <source>
        <dbReference type="PIRSR" id="PIRSR017388-2"/>
    </source>
</evidence>
<dbReference type="RefSeq" id="WP_275420690.1">
    <property type="nucleotide sequence ID" value="NZ_CP106877.1"/>
</dbReference>
<dbReference type="GO" id="GO:0016020">
    <property type="term" value="C:membrane"/>
    <property type="evidence" value="ECO:0007669"/>
    <property type="project" value="TreeGrafter"/>
</dbReference>
<dbReference type="AlphaFoldDB" id="A0A9E8RX97"/>
<organism evidence="5 6">
    <name type="scientific">Fervidibacillus halotolerans</name>
    <dbReference type="NCBI Taxonomy" id="2980027"/>
    <lineage>
        <taxon>Bacteria</taxon>
        <taxon>Bacillati</taxon>
        <taxon>Bacillota</taxon>
        <taxon>Bacilli</taxon>
        <taxon>Bacillales</taxon>
        <taxon>Bacillaceae</taxon>
        <taxon>Fervidibacillus</taxon>
    </lineage>
</organism>
<dbReference type="PANTHER" id="PTHR43798:SF31">
    <property type="entry name" value="AB HYDROLASE SUPERFAMILY PROTEIN YCLE"/>
    <property type="match status" value="1"/>
</dbReference>
<sequence length="232" mass="26990">MIGVLCIHGFTGSPREIDPLVQYLKKNTNWIVKAPTLPGHGEPLKLKGIGYEHWLHFAEEELKQLLDRCEKIYVCGYSMGGMISSWLTARYPIDRLVLLSASAFYINPKLFYKNLFSFVVNGWKPSCKERQILLAYKRKIRATPLSAYMQFRKLVKQIRPAVKEVQVPTLIVQGRRDSIVPEKSAHYLYKHICTRDKKLLMIDEANHLICYGDHNHFLFQEIMQFLEGKTNF</sequence>
<reference evidence="5" key="1">
    <citation type="submission" date="2022-09" db="EMBL/GenBank/DDBJ databases">
        <title>Complete Genomes of Fervidibacillus albus and Fervidibacillus halotolerans isolated from tidal flat sediments.</title>
        <authorList>
            <person name="Kwon K.K."/>
            <person name="Yang S.-H."/>
            <person name="Park M.J."/>
            <person name="Oh H.-M."/>
        </authorList>
    </citation>
    <scope>NUCLEOTIDE SEQUENCE</scope>
    <source>
        <strain evidence="5">MEBiC13594</strain>
    </source>
</reference>
<dbReference type="PANTHER" id="PTHR43798">
    <property type="entry name" value="MONOACYLGLYCEROL LIPASE"/>
    <property type="match status" value="1"/>
</dbReference>
<dbReference type="InterPro" id="IPR012354">
    <property type="entry name" value="Esterase_lipase"/>
</dbReference>
<dbReference type="InterPro" id="IPR029058">
    <property type="entry name" value="AB_hydrolase_fold"/>
</dbReference>
<dbReference type="Gene3D" id="3.40.50.1820">
    <property type="entry name" value="alpha/beta hydrolase"/>
    <property type="match status" value="1"/>
</dbReference>
<proteinExistence type="predicted"/>
<keyword evidence="1 5" id="KW-0378">Hydrolase</keyword>
<keyword evidence="6" id="KW-1185">Reference proteome</keyword>
<dbReference type="PIRSF" id="PIRSF017388">
    <property type="entry name" value="Esterase_lipase"/>
    <property type="match status" value="1"/>
</dbReference>
<evidence type="ECO:0000313" key="5">
    <source>
        <dbReference type="EMBL" id="WAA12555.1"/>
    </source>
</evidence>
<dbReference type="SUPFAM" id="SSF53474">
    <property type="entry name" value="alpha/beta-Hydrolases"/>
    <property type="match status" value="1"/>
</dbReference>
<dbReference type="InterPro" id="IPR022742">
    <property type="entry name" value="Hydrolase_4"/>
</dbReference>
<feature type="active site" description="Charge relay system" evidence="2">
    <location>
        <position position="177"/>
    </location>
</feature>
<feature type="domain" description="Serine aminopeptidase S33" evidence="4">
    <location>
        <begin position="4"/>
        <end position="210"/>
    </location>
</feature>
<accession>A0A9E8RX97</accession>
<feature type="active site" description="Nucleophile" evidence="2">
    <location>
        <position position="78"/>
    </location>
</feature>
<dbReference type="EMBL" id="CP106877">
    <property type="protein sequence ID" value="WAA12555.1"/>
    <property type="molecule type" value="Genomic_DNA"/>
</dbReference>
<dbReference type="GO" id="GO:0052689">
    <property type="term" value="F:carboxylic ester hydrolase activity"/>
    <property type="evidence" value="ECO:0007669"/>
    <property type="project" value="InterPro"/>
</dbReference>
<dbReference type="Pfam" id="PF12146">
    <property type="entry name" value="Hydrolase_4"/>
    <property type="match status" value="1"/>
</dbReference>
<evidence type="ECO:0000256" key="1">
    <source>
        <dbReference type="ARBA" id="ARBA00022801"/>
    </source>
</evidence>
<name>A0A9E8RX97_9BACI</name>
<feature type="binding site" evidence="3">
    <location>
        <position position="79"/>
    </location>
    <ligand>
        <name>substrate</name>
    </ligand>
</feature>
<dbReference type="KEGG" id="fhl:OE105_13715"/>
<dbReference type="Proteomes" id="UP001164726">
    <property type="component" value="Chromosome"/>
</dbReference>
<feature type="active site" description="Charge relay system" evidence="2">
    <location>
        <position position="207"/>
    </location>
</feature>
<gene>
    <name evidence="5" type="ORF">OE105_13715</name>
</gene>
<evidence type="ECO:0000313" key="6">
    <source>
        <dbReference type="Proteomes" id="UP001164726"/>
    </source>
</evidence>
<protein>
    <submittedName>
        <fullName evidence="5">Alpha/beta fold hydrolase</fullName>
    </submittedName>
</protein>
<feature type="binding site" evidence="3">
    <location>
        <position position="10"/>
    </location>
    <ligand>
        <name>substrate</name>
    </ligand>
</feature>